<keyword evidence="4" id="KW-1185">Reference proteome</keyword>
<dbReference type="CDD" id="cd00431">
    <property type="entry name" value="cysteine_hydrolases"/>
    <property type="match status" value="1"/>
</dbReference>
<dbReference type="InterPro" id="IPR000868">
    <property type="entry name" value="Isochorismatase-like_dom"/>
</dbReference>
<evidence type="ECO:0000313" key="4">
    <source>
        <dbReference type="Proteomes" id="UP000294498"/>
    </source>
</evidence>
<dbReference type="OrthoDB" id="9785724at2"/>
<dbReference type="InterPro" id="IPR036380">
    <property type="entry name" value="Isochorismatase-like_sf"/>
</dbReference>
<feature type="domain" description="Isochorismatase-like" evidence="2">
    <location>
        <begin position="3"/>
        <end position="178"/>
    </location>
</feature>
<dbReference type="SUPFAM" id="SSF52499">
    <property type="entry name" value="Isochorismatase-like hydrolases"/>
    <property type="match status" value="1"/>
</dbReference>
<reference evidence="3 4" key="1">
    <citation type="submission" date="2019-03" db="EMBL/GenBank/DDBJ databases">
        <title>Genomic Encyclopedia of Type Strains, Phase IV (KMG-IV): sequencing the most valuable type-strain genomes for metagenomic binning, comparative biology and taxonomic classification.</title>
        <authorList>
            <person name="Goeker M."/>
        </authorList>
    </citation>
    <scope>NUCLEOTIDE SEQUENCE [LARGE SCALE GENOMIC DNA]</scope>
    <source>
        <strain evidence="3 4">DSM 100059</strain>
    </source>
</reference>
<keyword evidence="1" id="KW-0378">Hydrolase</keyword>
<evidence type="ECO:0000256" key="1">
    <source>
        <dbReference type="ARBA" id="ARBA00022801"/>
    </source>
</evidence>
<dbReference type="AlphaFoldDB" id="A0A4R8DT30"/>
<evidence type="ECO:0000259" key="2">
    <source>
        <dbReference type="Pfam" id="PF00857"/>
    </source>
</evidence>
<protein>
    <submittedName>
        <fullName evidence="3">Nicotinamidase-related amidase</fullName>
    </submittedName>
</protein>
<dbReference type="PANTHER" id="PTHR43540:SF1">
    <property type="entry name" value="ISOCHORISMATASE HYDROLASE"/>
    <property type="match status" value="1"/>
</dbReference>
<dbReference type="Pfam" id="PF00857">
    <property type="entry name" value="Isochorismatase"/>
    <property type="match status" value="1"/>
</dbReference>
<dbReference type="Proteomes" id="UP000294498">
    <property type="component" value="Unassembled WGS sequence"/>
</dbReference>
<dbReference type="RefSeq" id="WP_133993956.1">
    <property type="nucleotide sequence ID" value="NZ_SODV01000001.1"/>
</dbReference>
<gene>
    <name evidence="3" type="ORF">EDB95_2469</name>
</gene>
<accession>A0A4R8DT30</accession>
<comment type="caution">
    <text evidence="3">The sequence shown here is derived from an EMBL/GenBank/DDBJ whole genome shotgun (WGS) entry which is preliminary data.</text>
</comment>
<evidence type="ECO:0000313" key="3">
    <source>
        <dbReference type="EMBL" id="TDX01434.1"/>
    </source>
</evidence>
<organism evidence="3 4">
    <name type="scientific">Dinghuibacter silviterrae</name>
    <dbReference type="NCBI Taxonomy" id="1539049"/>
    <lineage>
        <taxon>Bacteria</taxon>
        <taxon>Pseudomonadati</taxon>
        <taxon>Bacteroidota</taxon>
        <taxon>Chitinophagia</taxon>
        <taxon>Chitinophagales</taxon>
        <taxon>Chitinophagaceae</taxon>
        <taxon>Dinghuibacter</taxon>
    </lineage>
</organism>
<sequence>MKTALLVMDMQSAFLSRFPDMASVTKSVATAIAHARAKDIPVIYVVVGFRDGAPEISPNNKGFMAAKPMVNGVTFEQFTAIDASVAPAAGEITVVKRRVCAFTGSDLEVVLRAYGVGHLVLTGIATSGVVLSTVREAADKDYVLTVLSDGCADGDADVHQLLMTKVFPRQAEVMTAAEWVG</sequence>
<dbReference type="EMBL" id="SODV01000001">
    <property type="protein sequence ID" value="TDX01434.1"/>
    <property type="molecule type" value="Genomic_DNA"/>
</dbReference>
<dbReference type="GO" id="GO:0016787">
    <property type="term" value="F:hydrolase activity"/>
    <property type="evidence" value="ECO:0007669"/>
    <property type="project" value="UniProtKB-KW"/>
</dbReference>
<dbReference type="Gene3D" id="3.40.50.850">
    <property type="entry name" value="Isochorismatase-like"/>
    <property type="match status" value="1"/>
</dbReference>
<dbReference type="InterPro" id="IPR050272">
    <property type="entry name" value="Isochorismatase-like_hydrls"/>
</dbReference>
<dbReference type="PANTHER" id="PTHR43540">
    <property type="entry name" value="PEROXYUREIDOACRYLATE/UREIDOACRYLATE AMIDOHYDROLASE-RELATED"/>
    <property type="match status" value="1"/>
</dbReference>
<proteinExistence type="predicted"/>
<name>A0A4R8DT30_9BACT</name>